<evidence type="ECO:0000313" key="1">
    <source>
        <dbReference type="EMBL" id="KAK7580318.1"/>
    </source>
</evidence>
<gene>
    <name evidence="1" type="ORF">V9T40_000947</name>
</gene>
<organism evidence="1 2">
    <name type="scientific">Parthenolecanium corni</name>
    <dbReference type="NCBI Taxonomy" id="536013"/>
    <lineage>
        <taxon>Eukaryota</taxon>
        <taxon>Metazoa</taxon>
        <taxon>Ecdysozoa</taxon>
        <taxon>Arthropoda</taxon>
        <taxon>Hexapoda</taxon>
        <taxon>Insecta</taxon>
        <taxon>Pterygota</taxon>
        <taxon>Neoptera</taxon>
        <taxon>Paraneoptera</taxon>
        <taxon>Hemiptera</taxon>
        <taxon>Sternorrhyncha</taxon>
        <taxon>Coccoidea</taxon>
        <taxon>Coccidae</taxon>
        <taxon>Parthenolecanium</taxon>
    </lineage>
</organism>
<name>A0AAN9Y280_9HEMI</name>
<sequence length="101" mass="11092">MLLRATPNEGSDVTMKSVYCAIFASYFFGHYTAPLHVMRTNASSVYATNNQQFPPAASNSNLVEGVQPVFKSLILLLETYISLGKVLRHIGAVIVHIVHRG</sequence>
<accession>A0AAN9Y280</accession>
<dbReference type="EMBL" id="JBBCAQ010000034">
    <property type="protein sequence ID" value="KAK7580318.1"/>
    <property type="molecule type" value="Genomic_DNA"/>
</dbReference>
<dbReference type="AlphaFoldDB" id="A0AAN9Y280"/>
<reference evidence="1 2" key="1">
    <citation type="submission" date="2024-03" db="EMBL/GenBank/DDBJ databases">
        <title>Adaptation during the transition from Ophiocordyceps entomopathogen to insect associate is accompanied by gene loss and intensified selection.</title>
        <authorList>
            <person name="Ward C.M."/>
            <person name="Onetto C.A."/>
            <person name="Borneman A.R."/>
        </authorList>
    </citation>
    <scope>NUCLEOTIDE SEQUENCE [LARGE SCALE GENOMIC DNA]</scope>
    <source>
        <strain evidence="1">AWRI1</strain>
        <tissue evidence="1">Single Adult Female</tissue>
    </source>
</reference>
<dbReference type="Proteomes" id="UP001367676">
    <property type="component" value="Unassembled WGS sequence"/>
</dbReference>
<protein>
    <submittedName>
        <fullName evidence="1">Uncharacterized protein</fullName>
    </submittedName>
</protein>
<keyword evidence="2" id="KW-1185">Reference proteome</keyword>
<evidence type="ECO:0000313" key="2">
    <source>
        <dbReference type="Proteomes" id="UP001367676"/>
    </source>
</evidence>
<proteinExistence type="predicted"/>
<comment type="caution">
    <text evidence="1">The sequence shown here is derived from an EMBL/GenBank/DDBJ whole genome shotgun (WGS) entry which is preliminary data.</text>
</comment>